<evidence type="ECO:0000313" key="2">
    <source>
        <dbReference type="EMBL" id="KDR93878.1"/>
    </source>
</evidence>
<proteinExistence type="predicted"/>
<evidence type="ECO:0000256" key="1">
    <source>
        <dbReference type="SAM" id="Phobius"/>
    </source>
</evidence>
<dbReference type="STRING" id="1121324.CLIT_10c00320"/>
<protein>
    <submittedName>
        <fullName evidence="2">Uncharacterized protein</fullName>
    </submittedName>
</protein>
<dbReference type="Proteomes" id="UP000027946">
    <property type="component" value="Unassembled WGS sequence"/>
</dbReference>
<keyword evidence="4" id="KW-1185">Reference proteome</keyword>
<keyword evidence="1" id="KW-1133">Transmembrane helix</keyword>
<keyword evidence="1" id="KW-0472">Membrane</keyword>
<dbReference type="EMBL" id="JJMM01000026">
    <property type="protein sequence ID" value="KDR93878.1"/>
    <property type="molecule type" value="Genomic_DNA"/>
</dbReference>
<reference evidence="2 4" key="1">
    <citation type="submission" date="2014-03" db="EMBL/GenBank/DDBJ databases">
        <title>Genome sequence of Clostridium litorale W6, DSM 5388.</title>
        <authorList>
            <person name="Poehlein A."/>
            <person name="Jagirdar A."/>
            <person name="Khonsari B."/>
            <person name="Chibani C.M."/>
            <person name="Gutierrez Gutierrez D.A."/>
            <person name="Davydova E."/>
            <person name="Alghaithi H.S."/>
            <person name="Nair K.P."/>
            <person name="Dhamotharan K."/>
            <person name="Chandran L."/>
            <person name="G W."/>
            <person name="Daniel R."/>
        </authorList>
    </citation>
    <scope>NUCLEOTIDE SEQUENCE [LARGE SCALE GENOMIC DNA]</scope>
    <source>
        <strain evidence="2 4">W6</strain>
    </source>
</reference>
<organism evidence="2 4">
    <name type="scientific">Peptoclostridium litorale DSM 5388</name>
    <dbReference type="NCBI Taxonomy" id="1121324"/>
    <lineage>
        <taxon>Bacteria</taxon>
        <taxon>Bacillati</taxon>
        <taxon>Bacillota</taxon>
        <taxon>Clostridia</taxon>
        <taxon>Peptostreptococcales</taxon>
        <taxon>Peptoclostridiaceae</taxon>
        <taxon>Peptoclostridium</taxon>
    </lineage>
</organism>
<sequence length="46" mass="5256">MKINYQIVAAIILFIILGTIQHTLNNILLHLKDIKNILTGINTKDR</sequence>
<dbReference type="EMBL" id="JJMM01000010">
    <property type="protein sequence ID" value="KDR95305.1"/>
    <property type="molecule type" value="Genomic_DNA"/>
</dbReference>
<feature type="transmembrane region" description="Helical" evidence="1">
    <location>
        <begin position="7"/>
        <end position="24"/>
    </location>
</feature>
<gene>
    <name evidence="3" type="ORF">CLIT_10c00320</name>
    <name evidence="2" type="ORF">CLIT_23c01500</name>
</gene>
<name>A0A069RAM2_PEPLI</name>
<evidence type="ECO:0000313" key="4">
    <source>
        <dbReference type="Proteomes" id="UP000027946"/>
    </source>
</evidence>
<keyword evidence="1" id="KW-0812">Transmembrane</keyword>
<dbReference type="AlphaFoldDB" id="A0A069RAM2"/>
<accession>A0A069RAM2</accession>
<dbReference type="RefSeq" id="WP_169738182.1">
    <property type="nucleotide sequence ID" value="NZ_FSRH01000004.1"/>
</dbReference>
<evidence type="ECO:0000313" key="3">
    <source>
        <dbReference type="EMBL" id="KDR95305.1"/>
    </source>
</evidence>
<comment type="caution">
    <text evidence="2">The sequence shown here is derived from an EMBL/GenBank/DDBJ whole genome shotgun (WGS) entry which is preliminary data.</text>
</comment>